<comment type="cofactor">
    <cofactor evidence="1">
        <name>heme</name>
        <dbReference type="ChEBI" id="CHEBI:30413"/>
    </cofactor>
</comment>
<evidence type="ECO:0000256" key="11">
    <source>
        <dbReference type="ARBA" id="ARBA00023033"/>
    </source>
</evidence>
<name>A0AAW0FER3_9APHY</name>
<keyword evidence="11" id="KW-0503">Monooxygenase</keyword>
<evidence type="ECO:0000256" key="10">
    <source>
        <dbReference type="ARBA" id="ARBA00023004"/>
    </source>
</evidence>
<keyword evidence="9" id="KW-0560">Oxidoreductase</keyword>
<dbReference type="InterPro" id="IPR002401">
    <property type="entry name" value="Cyt_P450_E_grp-I"/>
</dbReference>
<dbReference type="Gene3D" id="1.10.630.10">
    <property type="entry name" value="Cytochrome P450"/>
    <property type="match status" value="1"/>
</dbReference>
<reference evidence="13 14" key="1">
    <citation type="submission" date="2022-09" db="EMBL/GenBank/DDBJ databases">
        <authorList>
            <person name="Palmer J.M."/>
        </authorList>
    </citation>
    <scope>NUCLEOTIDE SEQUENCE [LARGE SCALE GENOMIC DNA]</scope>
    <source>
        <strain evidence="13 14">DSM 7382</strain>
    </source>
</reference>
<keyword evidence="7" id="KW-0479">Metal-binding</keyword>
<gene>
    <name evidence="13" type="ORF">QCA50_019659</name>
</gene>
<dbReference type="PANTHER" id="PTHR46300:SF7">
    <property type="entry name" value="P450, PUTATIVE (EUROFUNG)-RELATED"/>
    <property type="match status" value="1"/>
</dbReference>
<sequence>MEPVVLSISFIVFIIFLKWIKKIYKPSLPLPPGPKGYPIIGNMLDIPGVMPWKTFQEWSKTYGDVMFLDLPGQPTVVLGSTQAAFDLLEKRSDIYSSRPTSIMHQLMFWDWNLGFMPYSQMWRNHRREFHQFFNQREVTNYRSFQLRECRSFLRRVLTSSSNDLGLSVRQIFTAIIVKISYDMDIVDFNDDYIVLAEKGVEGFSLATVPGVYWVEYFPILKYIPSWVPGTYSKKMAEYYKPIVESMRNKPFDEIKDGVMKGEITTPSVASTLIEKLSQESREEGLNTIDEELARNVAGVAYAAAADTTTSAAQSFLIAMSLYPDVQRKGQDELDRVVGQNRLPEFDDYDDLVYIRAIVLESMRWMVVTPLSLPHALIREDEYRGYRIPKGSVISANVWLVPDHDPSLFKR</sequence>
<evidence type="ECO:0000256" key="9">
    <source>
        <dbReference type="ARBA" id="ARBA00023002"/>
    </source>
</evidence>
<dbReference type="GO" id="GO:0016705">
    <property type="term" value="F:oxidoreductase activity, acting on paired donors, with incorporation or reduction of molecular oxygen"/>
    <property type="evidence" value="ECO:0007669"/>
    <property type="project" value="InterPro"/>
</dbReference>
<evidence type="ECO:0000256" key="6">
    <source>
        <dbReference type="ARBA" id="ARBA00022692"/>
    </source>
</evidence>
<evidence type="ECO:0000256" key="2">
    <source>
        <dbReference type="ARBA" id="ARBA00004167"/>
    </source>
</evidence>
<dbReference type="GO" id="GO:0005506">
    <property type="term" value="F:iron ion binding"/>
    <property type="evidence" value="ECO:0007669"/>
    <property type="project" value="InterPro"/>
</dbReference>
<dbReference type="SUPFAM" id="SSF48264">
    <property type="entry name" value="Cytochrome P450"/>
    <property type="match status" value="1"/>
</dbReference>
<keyword evidence="12" id="KW-0472">Membrane</keyword>
<comment type="pathway">
    <text evidence="3">Secondary metabolite biosynthesis.</text>
</comment>
<proteinExistence type="inferred from homology"/>
<evidence type="ECO:0000256" key="7">
    <source>
        <dbReference type="ARBA" id="ARBA00022723"/>
    </source>
</evidence>
<evidence type="ECO:0000313" key="13">
    <source>
        <dbReference type="EMBL" id="KAK7677329.1"/>
    </source>
</evidence>
<dbReference type="Pfam" id="PF00067">
    <property type="entry name" value="p450"/>
    <property type="match status" value="1"/>
</dbReference>
<evidence type="ECO:0000256" key="1">
    <source>
        <dbReference type="ARBA" id="ARBA00001971"/>
    </source>
</evidence>
<dbReference type="InterPro" id="IPR036396">
    <property type="entry name" value="Cyt_P450_sf"/>
</dbReference>
<dbReference type="GO" id="GO:0016020">
    <property type="term" value="C:membrane"/>
    <property type="evidence" value="ECO:0007669"/>
    <property type="project" value="UniProtKB-SubCell"/>
</dbReference>
<keyword evidence="6" id="KW-0812">Transmembrane</keyword>
<keyword evidence="10" id="KW-0408">Iron</keyword>
<comment type="similarity">
    <text evidence="4">Belongs to the cytochrome P450 family.</text>
</comment>
<dbReference type="InterPro" id="IPR050364">
    <property type="entry name" value="Cytochrome_P450_fung"/>
</dbReference>
<dbReference type="PRINTS" id="PR00463">
    <property type="entry name" value="EP450I"/>
</dbReference>
<dbReference type="PANTHER" id="PTHR46300">
    <property type="entry name" value="P450, PUTATIVE (EUROFUNG)-RELATED-RELATED"/>
    <property type="match status" value="1"/>
</dbReference>
<dbReference type="InterPro" id="IPR001128">
    <property type="entry name" value="Cyt_P450"/>
</dbReference>
<keyword evidence="14" id="KW-1185">Reference proteome</keyword>
<evidence type="ECO:0000256" key="12">
    <source>
        <dbReference type="ARBA" id="ARBA00023136"/>
    </source>
</evidence>
<evidence type="ECO:0008006" key="15">
    <source>
        <dbReference type="Google" id="ProtNLM"/>
    </source>
</evidence>
<dbReference type="Proteomes" id="UP001385951">
    <property type="component" value="Unassembled WGS sequence"/>
</dbReference>
<protein>
    <recommendedName>
        <fullName evidence="15">Cytochrome P450</fullName>
    </recommendedName>
</protein>
<dbReference type="EMBL" id="JASBNA010000090">
    <property type="protein sequence ID" value="KAK7677329.1"/>
    <property type="molecule type" value="Genomic_DNA"/>
</dbReference>
<dbReference type="AlphaFoldDB" id="A0AAW0FER3"/>
<evidence type="ECO:0000313" key="14">
    <source>
        <dbReference type="Proteomes" id="UP001385951"/>
    </source>
</evidence>
<evidence type="ECO:0000256" key="8">
    <source>
        <dbReference type="ARBA" id="ARBA00022989"/>
    </source>
</evidence>
<keyword evidence="8" id="KW-1133">Transmembrane helix</keyword>
<evidence type="ECO:0000256" key="5">
    <source>
        <dbReference type="ARBA" id="ARBA00022617"/>
    </source>
</evidence>
<accession>A0AAW0FER3</accession>
<evidence type="ECO:0000256" key="3">
    <source>
        <dbReference type="ARBA" id="ARBA00005179"/>
    </source>
</evidence>
<comment type="caution">
    <text evidence="13">The sequence shown here is derived from an EMBL/GenBank/DDBJ whole genome shotgun (WGS) entry which is preliminary data.</text>
</comment>
<keyword evidence="5" id="KW-0349">Heme</keyword>
<comment type="subcellular location">
    <subcellularLocation>
        <location evidence="2">Membrane</location>
        <topology evidence="2">Single-pass membrane protein</topology>
    </subcellularLocation>
</comment>
<dbReference type="GO" id="GO:0004497">
    <property type="term" value="F:monooxygenase activity"/>
    <property type="evidence" value="ECO:0007669"/>
    <property type="project" value="UniProtKB-KW"/>
</dbReference>
<organism evidence="13 14">
    <name type="scientific">Cerrena zonata</name>
    <dbReference type="NCBI Taxonomy" id="2478898"/>
    <lineage>
        <taxon>Eukaryota</taxon>
        <taxon>Fungi</taxon>
        <taxon>Dikarya</taxon>
        <taxon>Basidiomycota</taxon>
        <taxon>Agaricomycotina</taxon>
        <taxon>Agaricomycetes</taxon>
        <taxon>Polyporales</taxon>
        <taxon>Cerrenaceae</taxon>
        <taxon>Cerrena</taxon>
    </lineage>
</organism>
<evidence type="ECO:0000256" key="4">
    <source>
        <dbReference type="ARBA" id="ARBA00010617"/>
    </source>
</evidence>
<dbReference type="GO" id="GO:0020037">
    <property type="term" value="F:heme binding"/>
    <property type="evidence" value="ECO:0007669"/>
    <property type="project" value="InterPro"/>
</dbReference>